<evidence type="ECO:0000313" key="5">
    <source>
        <dbReference type="Proteomes" id="UP000050509"/>
    </source>
</evidence>
<dbReference type="InterPro" id="IPR029787">
    <property type="entry name" value="Nucleotide_cyclase"/>
</dbReference>
<dbReference type="Gene3D" id="3.30.70.1230">
    <property type="entry name" value="Nucleotide cyclase"/>
    <property type="match status" value="1"/>
</dbReference>
<keyword evidence="1" id="KW-0547">Nucleotide-binding</keyword>
<dbReference type="AlphaFoldDB" id="A0A0P9D6R9"/>
<proteinExistence type="predicted"/>
<dbReference type="SUPFAM" id="SSF55073">
    <property type="entry name" value="Nucleotide cyclase"/>
    <property type="match status" value="1"/>
</dbReference>
<accession>A0A0P9D6R9</accession>
<protein>
    <recommendedName>
        <fullName evidence="3">Guanylate cyclase domain-containing protein</fullName>
    </recommendedName>
</protein>
<sequence length="191" mass="20686">MTQQDHTRLATIARLRPYIAPEYYRQLHETGDLPGEQIAAEVARLRGELSAVATYIPSALVREQLATPAPARVRGTYWHGSVLFADLSGFTALSGTLSALGKQGAEEVSAIINALFGALVDEVHRYRGGLLKFGGDALTAFFDAAVLEEDHARLASRAALAMQARMQEFGALQTRAGTFQLRLRIGVHSGH</sequence>
<organism evidence="4 5">
    <name type="scientific">Kouleothrix aurantiaca</name>
    <dbReference type="NCBI Taxonomy" id="186479"/>
    <lineage>
        <taxon>Bacteria</taxon>
        <taxon>Bacillati</taxon>
        <taxon>Chloroflexota</taxon>
        <taxon>Chloroflexia</taxon>
        <taxon>Chloroflexales</taxon>
        <taxon>Roseiflexineae</taxon>
        <taxon>Roseiflexaceae</taxon>
        <taxon>Kouleothrix</taxon>
    </lineage>
</organism>
<dbReference type="Pfam" id="PF00211">
    <property type="entry name" value="Guanylate_cyc"/>
    <property type="match status" value="1"/>
</dbReference>
<dbReference type="EMBL" id="LJCR01000243">
    <property type="protein sequence ID" value="KPV53502.1"/>
    <property type="molecule type" value="Genomic_DNA"/>
</dbReference>
<feature type="non-terminal residue" evidence="4">
    <location>
        <position position="191"/>
    </location>
</feature>
<dbReference type="Proteomes" id="UP000050509">
    <property type="component" value="Unassembled WGS sequence"/>
</dbReference>
<evidence type="ECO:0000259" key="3">
    <source>
        <dbReference type="PROSITE" id="PS50125"/>
    </source>
</evidence>
<evidence type="ECO:0000313" key="4">
    <source>
        <dbReference type="EMBL" id="KPV53502.1"/>
    </source>
</evidence>
<comment type="caution">
    <text evidence="4">The sequence shown here is derived from an EMBL/GenBank/DDBJ whole genome shotgun (WGS) entry which is preliminary data.</text>
</comment>
<dbReference type="GO" id="GO:0005524">
    <property type="term" value="F:ATP binding"/>
    <property type="evidence" value="ECO:0007669"/>
    <property type="project" value="UniProtKB-KW"/>
</dbReference>
<dbReference type="GO" id="GO:0004016">
    <property type="term" value="F:adenylate cyclase activity"/>
    <property type="evidence" value="ECO:0007669"/>
    <property type="project" value="UniProtKB-ARBA"/>
</dbReference>
<feature type="domain" description="Guanylate cyclase" evidence="3">
    <location>
        <begin position="81"/>
        <end position="191"/>
    </location>
</feature>
<dbReference type="GO" id="GO:0035556">
    <property type="term" value="P:intracellular signal transduction"/>
    <property type="evidence" value="ECO:0007669"/>
    <property type="project" value="InterPro"/>
</dbReference>
<reference evidence="4 5" key="1">
    <citation type="submission" date="2015-09" db="EMBL/GenBank/DDBJ databases">
        <title>Draft genome sequence of Kouleothrix aurantiaca JCM 19913.</title>
        <authorList>
            <person name="Hemp J."/>
        </authorList>
    </citation>
    <scope>NUCLEOTIDE SEQUENCE [LARGE SCALE GENOMIC DNA]</scope>
    <source>
        <strain evidence="4 5">COM-B</strain>
    </source>
</reference>
<evidence type="ECO:0000256" key="1">
    <source>
        <dbReference type="ARBA" id="ARBA00022741"/>
    </source>
</evidence>
<dbReference type="PANTHER" id="PTHR16305:SF28">
    <property type="entry name" value="GUANYLATE CYCLASE DOMAIN-CONTAINING PROTEIN"/>
    <property type="match status" value="1"/>
</dbReference>
<dbReference type="GO" id="GO:0005737">
    <property type="term" value="C:cytoplasm"/>
    <property type="evidence" value="ECO:0007669"/>
    <property type="project" value="TreeGrafter"/>
</dbReference>
<dbReference type="PANTHER" id="PTHR16305">
    <property type="entry name" value="TESTICULAR SOLUBLE ADENYLYL CYCLASE"/>
    <property type="match status" value="1"/>
</dbReference>
<name>A0A0P9D6R9_9CHLR</name>
<dbReference type="GO" id="GO:0009190">
    <property type="term" value="P:cyclic nucleotide biosynthetic process"/>
    <property type="evidence" value="ECO:0007669"/>
    <property type="project" value="InterPro"/>
</dbReference>
<dbReference type="CDD" id="cd07302">
    <property type="entry name" value="CHD"/>
    <property type="match status" value="1"/>
</dbReference>
<dbReference type="PROSITE" id="PS50125">
    <property type="entry name" value="GUANYLATE_CYCLASE_2"/>
    <property type="match status" value="1"/>
</dbReference>
<keyword evidence="5" id="KW-1185">Reference proteome</keyword>
<dbReference type="InterPro" id="IPR001054">
    <property type="entry name" value="A/G_cyclase"/>
</dbReference>
<keyword evidence="2" id="KW-0067">ATP-binding</keyword>
<gene>
    <name evidence="4" type="ORF">SE17_09270</name>
</gene>
<evidence type="ECO:0000256" key="2">
    <source>
        <dbReference type="ARBA" id="ARBA00022840"/>
    </source>
</evidence>